<dbReference type="STRING" id="1758178.GCA_001550095_02818"/>
<dbReference type="PIRSF" id="PIRSF000876">
    <property type="entry name" value="RR_chemtxs_CheB"/>
    <property type="match status" value="1"/>
</dbReference>
<evidence type="ECO:0000313" key="11">
    <source>
        <dbReference type="Proteomes" id="UP000217935"/>
    </source>
</evidence>
<evidence type="ECO:0000256" key="2">
    <source>
        <dbReference type="ARBA" id="ARBA00022500"/>
    </source>
</evidence>
<feature type="active site" evidence="5 6">
    <location>
        <position position="160"/>
    </location>
</feature>
<dbReference type="OrthoDB" id="9793421at2"/>
<dbReference type="Gene3D" id="3.40.50.2300">
    <property type="match status" value="1"/>
</dbReference>
<evidence type="ECO:0000256" key="5">
    <source>
        <dbReference type="HAMAP-Rule" id="MF_00099"/>
    </source>
</evidence>
<reference evidence="10 11" key="1">
    <citation type="submission" date="2017-06" db="EMBL/GenBank/DDBJ databases">
        <title>Celeribacter sp. TSPH2 complete genome sequence.</title>
        <authorList>
            <person name="Woo J.-H."/>
            <person name="Kim H.-S."/>
        </authorList>
    </citation>
    <scope>NUCLEOTIDE SEQUENCE [LARGE SCALE GENOMIC DNA]</scope>
    <source>
        <strain evidence="10 11">TSPH2</strain>
    </source>
</reference>
<feature type="modified residue" description="4-aspartylphosphate" evidence="5 7">
    <location>
        <position position="56"/>
    </location>
</feature>
<dbReference type="GO" id="GO:0008984">
    <property type="term" value="F:protein-glutamate methylesterase activity"/>
    <property type="evidence" value="ECO:0007669"/>
    <property type="project" value="UniProtKB-UniRule"/>
</dbReference>
<dbReference type="HAMAP" id="MF_00099">
    <property type="entry name" value="CheB_chemtxs"/>
    <property type="match status" value="1"/>
</dbReference>
<keyword evidence="1 5" id="KW-0963">Cytoplasm</keyword>
<evidence type="ECO:0000256" key="1">
    <source>
        <dbReference type="ARBA" id="ARBA00022490"/>
    </source>
</evidence>
<dbReference type="PROSITE" id="PS50122">
    <property type="entry name" value="CHEB"/>
    <property type="match status" value="1"/>
</dbReference>
<dbReference type="PANTHER" id="PTHR42872">
    <property type="entry name" value="PROTEIN-GLUTAMATE METHYLESTERASE/PROTEIN-GLUTAMINE GLUTAMINASE"/>
    <property type="match status" value="1"/>
</dbReference>
<comment type="subcellular location">
    <subcellularLocation>
        <location evidence="5">Cytoplasm</location>
    </subcellularLocation>
</comment>
<dbReference type="GO" id="GO:0005737">
    <property type="term" value="C:cytoplasm"/>
    <property type="evidence" value="ECO:0007669"/>
    <property type="project" value="UniProtKB-SubCell"/>
</dbReference>
<dbReference type="InterPro" id="IPR001789">
    <property type="entry name" value="Sig_transdc_resp-reg_receiver"/>
</dbReference>
<organism evidence="10 11">
    <name type="scientific">Celeribacter ethanolicus</name>
    <dbReference type="NCBI Taxonomy" id="1758178"/>
    <lineage>
        <taxon>Bacteria</taxon>
        <taxon>Pseudomonadati</taxon>
        <taxon>Pseudomonadota</taxon>
        <taxon>Alphaproteobacteria</taxon>
        <taxon>Rhodobacterales</taxon>
        <taxon>Roseobacteraceae</taxon>
        <taxon>Celeribacter</taxon>
    </lineage>
</organism>
<dbReference type="InterPro" id="IPR000673">
    <property type="entry name" value="Sig_transdc_resp-reg_Me-estase"/>
</dbReference>
<dbReference type="PANTHER" id="PTHR42872:SF6">
    <property type="entry name" value="PROTEIN-GLUTAMATE METHYLESTERASE_PROTEIN-GLUTAMINE GLUTAMINASE"/>
    <property type="match status" value="1"/>
</dbReference>
<feature type="active site" evidence="5 6">
    <location>
        <position position="186"/>
    </location>
</feature>
<dbReference type="RefSeq" id="WP_096805114.1">
    <property type="nucleotide sequence ID" value="NZ_CP022196.1"/>
</dbReference>
<proteinExistence type="inferred from homology"/>
<dbReference type="SMART" id="SM00448">
    <property type="entry name" value="REC"/>
    <property type="match status" value="1"/>
</dbReference>
<keyword evidence="2 5" id="KW-0145">Chemotaxis</keyword>
<comment type="PTM">
    <text evidence="5">Phosphorylated by CheA. Phosphorylation of the N-terminal regulatory domain activates the methylesterase activity.</text>
</comment>
<evidence type="ECO:0000256" key="7">
    <source>
        <dbReference type="PROSITE-ProRule" id="PRU00169"/>
    </source>
</evidence>
<dbReference type="CDD" id="cd16432">
    <property type="entry name" value="CheB_Rec"/>
    <property type="match status" value="1"/>
</dbReference>
<evidence type="ECO:0000313" key="10">
    <source>
        <dbReference type="EMBL" id="ATG46959.1"/>
    </source>
</evidence>
<dbReference type="Proteomes" id="UP000217935">
    <property type="component" value="Chromosome"/>
</dbReference>
<comment type="similarity">
    <text evidence="5">Belongs to the CheB family.</text>
</comment>
<sequence length="345" mass="36981">MKPLRVLIVDDSATMRRLIRSILEADSRLAVVAEAGTAREARDAVNTHRPDVMTLDVEMPSMSGLEFLKRLMRHRPMPVVMVSTLTRRGSDVAVEAMALGAVDCVEKPKLGDGLENFSRLSEMVVLAARARLPGPRSAQVPRSRPIREQQFHRICLIGGSTGGVDAIERVLQRFPPDCPPTLITQHMPEPFLVSFAARLDPLVAPRVRLATDGAVLEPGLVMIAPGGATHLNLSGPVDMGVTLHKGPPVSGHRPSVDSMFLSALPMAHRVAAGILTGMGRDGAEGMAALRQAGARTLGQSEESCIVFGMPRVAGELGGVEQWADLDVFGDEILRLCESPAHARAT</sequence>
<dbReference type="CDD" id="cd17541">
    <property type="entry name" value="REC_CheB-like"/>
    <property type="match status" value="1"/>
</dbReference>
<evidence type="ECO:0000256" key="6">
    <source>
        <dbReference type="PROSITE-ProRule" id="PRU00050"/>
    </source>
</evidence>
<feature type="active site" evidence="5 6">
    <location>
        <position position="281"/>
    </location>
</feature>
<keyword evidence="3 5" id="KW-0378">Hydrolase</keyword>
<comment type="catalytic activity">
    <reaction evidence="4 5">
        <text>[protein]-L-glutamate 5-O-methyl ester + H2O = L-glutamyl-[protein] + methanol + H(+)</text>
        <dbReference type="Rhea" id="RHEA:23236"/>
        <dbReference type="Rhea" id="RHEA-COMP:10208"/>
        <dbReference type="Rhea" id="RHEA-COMP:10311"/>
        <dbReference type="ChEBI" id="CHEBI:15377"/>
        <dbReference type="ChEBI" id="CHEBI:15378"/>
        <dbReference type="ChEBI" id="CHEBI:17790"/>
        <dbReference type="ChEBI" id="CHEBI:29973"/>
        <dbReference type="ChEBI" id="CHEBI:82795"/>
        <dbReference type="EC" id="3.1.1.61"/>
    </reaction>
</comment>
<dbReference type="GO" id="GO:0050568">
    <property type="term" value="F:protein-glutamine glutaminase activity"/>
    <property type="evidence" value="ECO:0007669"/>
    <property type="project" value="UniProtKB-UniRule"/>
</dbReference>
<dbReference type="NCBIfam" id="NF001965">
    <property type="entry name" value="PRK00742.1"/>
    <property type="match status" value="1"/>
</dbReference>
<dbReference type="InterPro" id="IPR008248">
    <property type="entry name" value="CheB-like"/>
</dbReference>
<gene>
    <name evidence="5" type="primary">cheB</name>
    <name evidence="10" type="ORF">CEW89_04875</name>
</gene>
<comment type="catalytic activity">
    <reaction evidence="5">
        <text>L-glutaminyl-[protein] + H2O = L-glutamyl-[protein] + NH4(+)</text>
        <dbReference type="Rhea" id="RHEA:16441"/>
        <dbReference type="Rhea" id="RHEA-COMP:10207"/>
        <dbReference type="Rhea" id="RHEA-COMP:10208"/>
        <dbReference type="ChEBI" id="CHEBI:15377"/>
        <dbReference type="ChEBI" id="CHEBI:28938"/>
        <dbReference type="ChEBI" id="CHEBI:29973"/>
        <dbReference type="ChEBI" id="CHEBI:30011"/>
        <dbReference type="EC" id="3.5.1.44"/>
    </reaction>
</comment>
<dbReference type="GO" id="GO:0000156">
    <property type="term" value="F:phosphorelay response regulator activity"/>
    <property type="evidence" value="ECO:0007669"/>
    <property type="project" value="InterPro"/>
</dbReference>
<dbReference type="GO" id="GO:0006935">
    <property type="term" value="P:chemotaxis"/>
    <property type="evidence" value="ECO:0007669"/>
    <property type="project" value="UniProtKB-UniRule"/>
</dbReference>
<evidence type="ECO:0000259" key="8">
    <source>
        <dbReference type="PROSITE" id="PS50110"/>
    </source>
</evidence>
<comment type="domain">
    <text evidence="5">Contains a C-terminal catalytic domain, and an N-terminal region which modulates catalytic activity.</text>
</comment>
<name>A0A291G952_9RHOB</name>
<evidence type="ECO:0000256" key="4">
    <source>
        <dbReference type="ARBA" id="ARBA00048267"/>
    </source>
</evidence>
<dbReference type="SUPFAM" id="SSF52172">
    <property type="entry name" value="CheY-like"/>
    <property type="match status" value="1"/>
</dbReference>
<evidence type="ECO:0000259" key="9">
    <source>
        <dbReference type="PROSITE" id="PS50122"/>
    </source>
</evidence>
<feature type="domain" description="Response regulatory" evidence="8">
    <location>
        <begin position="5"/>
        <end position="122"/>
    </location>
</feature>
<dbReference type="EC" id="3.1.1.61" evidence="5"/>
<dbReference type="Gene3D" id="3.40.50.180">
    <property type="entry name" value="Methylesterase CheB, C-terminal domain"/>
    <property type="match status" value="1"/>
</dbReference>
<evidence type="ECO:0000256" key="3">
    <source>
        <dbReference type="ARBA" id="ARBA00022801"/>
    </source>
</evidence>
<dbReference type="SUPFAM" id="SSF52738">
    <property type="entry name" value="Methylesterase CheB, C-terminal domain"/>
    <property type="match status" value="1"/>
</dbReference>
<keyword evidence="11" id="KW-1185">Reference proteome</keyword>
<keyword evidence="5 7" id="KW-0597">Phosphoprotein</keyword>
<dbReference type="Pfam" id="PF00072">
    <property type="entry name" value="Response_reg"/>
    <property type="match status" value="1"/>
</dbReference>
<dbReference type="KEGG" id="ceh:CEW89_04875"/>
<feature type="domain" description="CheB-type methylesterase" evidence="9">
    <location>
        <begin position="145"/>
        <end position="333"/>
    </location>
</feature>
<dbReference type="EC" id="3.5.1.44" evidence="5"/>
<protein>
    <recommendedName>
        <fullName evidence="5">Protein-glutamate methylesterase/protein-glutamine glutaminase</fullName>
        <ecNumber evidence="5">3.1.1.61</ecNumber>
        <ecNumber evidence="5">3.5.1.44</ecNumber>
    </recommendedName>
</protein>
<dbReference type="InterPro" id="IPR035909">
    <property type="entry name" value="CheB_C"/>
</dbReference>
<dbReference type="AlphaFoldDB" id="A0A291G952"/>
<comment type="function">
    <text evidence="5">Involved in chemotaxis. Part of a chemotaxis signal transduction system that modulates chemotaxis in response to various stimuli. Catalyzes the demethylation of specific methylglutamate residues introduced into the chemoreceptors (methyl-accepting chemotaxis proteins or MCP) by CheR. Also mediates the irreversible deamidation of specific glutamine residues to glutamic acid.</text>
</comment>
<dbReference type="EMBL" id="CP022196">
    <property type="protein sequence ID" value="ATG46959.1"/>
    <property type="molecule type" value="Genomic_DNA"/>
</dbReference>
<dbReference type="PROSITE" id="PS50110">
    <property type="entry name" value="RESPONSE_REGULATORY"/>
    <property type="match status" value="1"/>
</dbReference>
<dbReference type="Pfam" id="PF01339">
    <property type="entry name" value="CheB_methylest"/>
    <property type="match status" value="1"/>
</dbReference>
<accession>A0A291G952</accession>
<dbReference type="InterPro" id="IPR011006">
    <property type="entry name" value="CheY-like_superfamily"/>
</dbReference>